<dbReference type="AlphaFoldDB" id="A0A8H5C360"/>
<feature type="compositionally biased region" description="Low complexity" evidence="1">
    <location>
        <begin position="1"/>
        <end position="24"/>
    </location>
</feature>
<gene>
    <name evidence="2" type="ORF">D9758_014821</name>
</gene>
<dbReference type="EMBL" id="JAACJM010000266">
    <property type="protein sequence ID" value="KAF5334174.1"/>
    <property type="molecule type" value="Genomic_DNA"/>
</dbReference>
<proteinExistence type="predicted"/>
<feature type="region of interest" description="Disordered" evidence="1">
    <location>
        <begin position="1"/>
        <end position="79"/>
    </location>
</feature>
<accession>A0A8H5C360</accession>
<keyword evidence="3" id="KW-1185">Reference proteome</keyword>
<reference evidence="2 3" key="1">
    <citation type="journal article" date="2020" name="ISME J.">
        <title>Uncovering the hidden diversity of litter-decomposition mechanisms in mushroom-forming fungi.</title>
        <authorList>
            <person name="Floudas D."/>
            <person name="Bentzer J."/>
            <person name="Ahren D."/>
            <person name="Johansson T."/>
            <person name="Persson P."/>
            <person name="Tunlid A."/>
        </authorList>
    </citation>
    <scope>NUCLEOTIDE SEQUENCE [LARGE SCALE GENOMIC DNA]</scope>
    <source>
        <strain evidence="2 3">CBS 291.85</strain>
    </source>
</reference>
<feature type="compositionally biased region" description="Polar residues" evidence="1">
    <location>
        <begin position="37"/>
        <end position="53"/>
    </location>
</feature>
<evidence type="ECO:0000256" key="1">
    <source>
        <dbReference type="SAM" id="MobiDB-lite"/>
    </source>
</evidence>
<organism evidence="2 3">
    <name type="scientific">Tetrapyrgos nigripes</name>
    <dbReference type="NCBI Taxonomy" id="182062"/>
    <lineage>
        <taxon>Eukaryota</taxon>
        <taxon>Fungi</taxon>
        <taxon>Dikarya</taxon>
        <taxon>Basidiomycota</taxon>
        <taxon>Agaricomycotina</taxon>
        <taxon>Agaricomycetes</taxon>
        <taxon>Agaricomycetidae</taxon>
        <taxon>Agaricales</taxon>
        <taxon>Marasmiineae</taxon>
        <taxon>Marasmiaceae</taxon>
        <taxon>Tetrapyrgos</taxon>
    </lineage>
</organism>
<dbReference type="Proteomes" id="UP000559256">
    <property type="component" value="Unassembled WGS sequence"/>
</dbReference>
<name>A0A8H5C360_9AGAR</name>
<protein>
    <submittedName>
        <fullName evidence="2">Uncharacterized protein</fullName>
    </submittedName>
</protein>
<evidence type="ECO:0000313" key="2">
    <source>
        <dbReference type="EMBL" id="KAF5334174.1"/>
    </source>
</evidence>
<evidence type="ECO:0000313" key="3">
    <source>
        <dbReference type="Proteomes" id="UP000559256"/>
    </source>
</evidence>
<sequence length="79" mass="8571">MPYAESVSTLSSSTSNKSGHSIGSLFPHPRLTRSADPKSSNSQTQPLGKSSPSRLEKFKASLKPPARRSQIPAECLYMH</sequence>
<comment type="caution">
    <text evidence="2">The sequence shown here is derived from an EMBL/GenBank/DDBJ whole genome shotgun (WGS) entry which is preliminary data.</text>
</comment>